<reference evidence="1" key="1">
    <citation type="submission" date="2021-05" db="EMBL/GenBank/DDBJ databases">
        <authorList>
            <person name="Alioto T."/>
            <person name="Alioto T."/>
            <person name="Gomez Garrido J."/>
        </authorList>
    </citation>
    <scope>NUCLEOTIDE SEQUENCE</scope>
</reference>
<accession>A0A8D8QET3</accession>
<protein>
    <submittedName>
        <fullName evidence="1">Uncharacterized protein</fullName>
    </submittedName>
</protein>
<organism evidence="1">
    <name type="scientific">Cacopsylla melanoneura</name>
    <dbReference type="NCBI Taxonomy" id="428564"/>
    <lineage>
        <taxon>Eukaryota</taxon>
        <taxon>Metazoa</taxon>
        <taxon>Ecdysozoa</taxon>
        <taxon>Arthropoda</taxon>
        <taxon>Hexapoda</taxon>
        <taxon>Insecta</taxon>
        <taxon>Pterygota</taxon>
        <taxon>Neoptera</taxon>
        <taxon>Paraneoptera</taxon>
        <taxon>Hemiptera</taxon>
        <taxon>Sternorrhyncha</taxon>
        <taxon>Psylloidea</taxon>
        <taxon>Psyllidae</taxon>
        <taxon>Psyllinae</taxon>
        <taxon>Cacopsylla</taxon>
    </lineage>
</organism>
<sequence length="137" mass="15338">MGGEEGGDFLCGMENIAIRLRKSGGGVSHVLSTRQVVIILSKCFSRMKLSCSIFLHLSYSRCSFLRFKATWSRYSGLLTSIAGRAACTFLLWSRYLLFCHGVTSKFSLRDNIFNNFSKSLLTCFHCSLANVRFLVIG</sequence>
<proteinExistence type="predicted"/>
<name>A0A8D8QET3_9HEMI</name>
<dbReference type="EMBL" id="HBUF01073510">
    <property type="protein sequence ID" value="CAG6630400.1"/>
    <property type="molecule type" value="Transcribed_RNA"/>
</dbReference>
<dbReference type="AlphaFoldDB" id="A0A8D8QET3"/>
<dbReference type="EMBL" id="HBUF01073511">
    <property type="protein sequence ID" value="CAG6630401.1"/>
    <property type="molecule type" value="Transcribed_RNA"/>
</dbReference>
<evidence type="ECO:0000313" key="1">
    <source>
        <dbReference type="EMBL" id="CAG6630401.1"/>
    </source>
</evidence>